<feature type="compositionally biased region" description="Basic and acidic residues" evidence="8">
    <location>
        <begin position="94"/>
        <end position="113"/>
    </location>
</feature>
<dbReference type="AlphaFoldDB" id="A0A1W9HUV6"/>
<dbReference type="PROSITE" id="PS51123">
    <property type="entry name" value="OMPA_2"/>
    <property type="match status" value="1"/>
</dbReference>
<feature type="region of interest" description="Disordered" evidence="8">
    <location>
        <begin position="94"/>
        <end position="118"/>
    </location>
</feature>
<dbReference type="PANTHER" id="PTHR30329">
    <property type="entry name" value="STATOR ELEMENT OF FLAGELLAR MOTOR COMPLEX"/>
    <property type="match status" value="1"/>
</dbReference>
<evidence type="ECO:0000259" key="10">
    <source>
        <dbReference type="PROSITE" id="PS51123"/>
    </source>
</evidence>
<evidence type="ECO:0000256" key="2">
    <source>
        <dbReference type="ARBA" id="ARBA00008914"/>
    </source>
</evidence>
<dbReference type="InterPro" id="IPR036737">
    <property type="entry name" value="OmpA-like_sf"/>
</dbReference>
<comment type="subcellular location">
    <subcellularLocation>
        <location evidence="1">Cell membrane</location>
        <topology evidence="1">Single-pass membrane protein</topology>
    </subcellularLocation>
</comment>
<evidence type="ECO:0000256" key="6">
    <source>
        <dbReference type="ARBA" id="ARBA00023136"/>
    </source>
</evidence>
<dbReference type="Proteomes" id="UP000192872">
    <property type="component" value="Unassembled WGS sequence"/>
</dbReference>
<dbReference type="EMBL" id="LWDL01000021">
    <property type="protein sequence ID" value="OQW51229.1"/>
    <property type="molecule type" value="Genomic_DNA"/>
</dbReference>
<comment type="similarity">
    <text evidence="2">Belongs to the MotB family.</text>
</comment>
<dbReference type="PANTHER" id="PTHR30329:SF21">
    <property type="entry name" value="LIPOPROTEIN YIAD-RELATED"/>
    <property type="match status" value="1"/>
</dbReference>
<feature type="domain" description="OmpA-like" evidence="10">
    <location>
        <begin position="156"/>
        <end position="275"/>
    </location>
</feature>
<evidence type="ECO:0000256" key="9">
    <source>
        <dbReference type="SAM" id="Phobius"/>
    </source>
</evidence>
<evidence type="ECO:0000256" key="7">
    <source>
        <dbReference type="PROSITE-ProRule" id="PRU00473"/>
    </source>
</evidence>
<evidence type="ECO:0000256" key="1">
    <source>
        <dbReference type="ARBA" id="ARBA00004162"/>
    </source>
</evidence>
<proteinExistence type="inferred from homology"/>
<dbReference type="Gene3D" id="3.30.1330.60">
    <property type="entry name" value="OmpA-like domain"/>
    <property type="match status" value="1"/>
</dbReference>
<dbReference type="InterPro" id="IPR050330">
    <property type="entry name" value="Bact_OuterMem_StrucFunc"/>
</dbReference>
<reference evidence="11 12" key="1">
    <citation type="journal article" date="2017" name="Water Res.">
        <title>Comammox in drinking water systems.</title>
        <authorList>
            <person name="Wang Y."/>
            <person name="Ma L."/>
            <person name="Mao Y."/>
            <person name="Jiang X."/>
            <person name="Xia Y."/>
            <person name="Yu K."/>
            <person name="Li B."/>
            <person name="Zhang T."/>
        </authorList>
    </citation>
    <scope>NUCLEOTIDE SEQUENCE [LARGE SCALE GENOMIC DNA]</scope>
    <source>
        <strain evidence="11">SG_bin8</strain>
    </source>
</reference>
<name>A0A1W9HUV6_9HYPH</name>
<accession>A0A1W9HUV6</accession>
<protein>
    <recommendedName>
        <fullName evidence="10">OmpA-like domain-containing protein</fullName>
    </recommendedName>
</protein>
<keyword evidence="6 7" id="KW-0472">Membrane</keyword>
<organism evidence="11 12">
    <name type="scientific">Candidatus Raskinella chloraquaticus</name>
    <dbReference type="NCBI Taxonomy" id="1951219"/>
    <lineage>
        <taxon>Bacteria</taxon>
        <taxon>Pseudomonadati</taxon>
        <taxon>Pseudomonadota</taxon>
        <taxon>Alphaproteobacteria</taxon>
        <taxon>Hyphomicrobiales</taxon>
        <taxon>Phreatobacteraceae</taxon>
        <taxon>Candidatus Raskinella</taxon>
    </lineage>
</organism>
<comment type="caution">
    <text evidence="11">The sequence shown here is derived from an EMBL/GenBank/DDBJ whole genome shotgun (WGS) entry which is preliminary data.</text>
</comment>
<dbReference type="Pfam" id="PF13677">
    <property type="entry name" value="MotB_plug"/>
    <property type="match status" value="1"/>
</dbReference>
<evidence type="ECO:0000256" key="5">
    <source>
        <dbReference type="ARBA" id="ARBA00022989"/>
    </source>
</evidence>
<dbReference type="CDD" id="cd07185">
    <property type="entry name" value="OmpA_C-like"/>
    <property type="match status" value="1"/>
</dbReference>
<dbReference type="RefSeq" id="WP_376801537.1">
    <property type="nucleotide sequence ID" value="NZ_DBNB01000022.1"/>
</dbReference>
<dbReference type="Pfam" id="PF00691">
    <property type="entry name" value="OmpA"/>
    <property type="match status" value="1"/>
</dbReference>
<gene>
    <name evidence="11" type="ORF">A4S15_12425</name>
</gene>
<feature type="transmembrane region" description="Helical" evidence="9">
    <location>
        <begin position="12"/>
        <end position="35"/>
    </location>
</feature>
<keyword evidence="4 9" id="KW-0812">Transmembrane</keyword>
<evidence type="ECO:0000256" key="3">
    <source>
        <dbReference type="ARBA" id="ARBA00022475"/>
    </source>
</evidence>
<evidence type="ECO:0000256" key="8">
    <source>
        <dbReference type="SAM" id="MobiDB-lite"/>
    </source>
</evidence>
<dbReference type="InterPro" id="IPR006665">
    <property type="entry name" value="OmpA-like"/>
</dbReference>
<dbReference type="SUPFAM" id="SSF103088">
    <property type="entry name" value="OmpA-like"/>
    <property type="match status" value="1"/>
</dbReference>
<evidence type="ECO:0000313" key="12">
    <source>
        <dbReference type="Proteomes" id="UP000192872"/>
    </source>
</evidence>
<dbReference type="GO" id="GO:0005886">
    <property type="term" value="C:plasma membrane"/>
    <property type="evidence" value="ECO:0007669"/>
    <property type="project" value="UniProtKB-SubCell"/>
</dbReference>
<keyword evidence="5 9" id="KW-1133">Transmembrane helix</keyword>
<keyword evidence="3" id="KW-1003">Cell membrane</keyword>
<evidence type="ECO:0000256" key="4">
    <source>
        <dbReference type="ARBA" id="ARBA00022692"/>
    </source>
</evidence>
<sequence length="284" mass="31021">MARKKKAHAGGHGWFVTFADLMALLMSFFVVVAAFSSQDKVKLAKVAGSMREAFGVARDSRLAGVVEISGVQTKDFLKDVSPTADDKLEIAVANERNDQQRRQGPELTTRDNEQTTQAKSRQFATAAATLRQALQNLPEISSLSQNIIFEETPDGLAVQLVDQDGRSMFPDGSRFPYERTRQALQSLAPALTRLPNPITIIGHTSSRRVQGRAGYSNWDLSSERANAVRQVLSESGLPNDRIAAVTGKADNEPYVLNNPFATTNSRVTILVMPAASALPRNLRP</sequence>
<dbReference type="InterPro" id="IPR025713">
    <property type="entry name" value="MotB-like_N_dom"/>
</dbReference>
<evidence type="ECO:0000313" key="11">
    <source>
        <dbReference type="EMBL" id="OQW51229.1"/>
    </source>
</evidence>
<dbReference type="STRING" id="1827387.A4S15_12425"/>